<dbReference type="Proteomes" id="UP000305709">
    <property type="component" value="Unassembled WGS sequence"/>
</dbReference>
<evidence type="ECO:0000313" key="3">
    <source>
        <dbReference type="Proteomes" id="UP000305709"/>
    </source>
</evidence>
<evidence type="ECO:0000259" key="1">
    <source>
        <dbReference type="SMART" id="SM00943"/>
    </source>
</evidence>
<organism evidence="2 3">
    <name type="scientific">Rubellimicrobium roseum</name>
    <dbReference type="NCBI Taxonomy" id="687525"/>
    <lineage>
        <taxon>Bacteria</taxon>
        <taxon>Pseudomonadati</taxon>
        <taxon>Pseudomonadota</taxon>
        <taxon>Alphaproteobacteria</taxon>
        <taxon>Rhodobacterales</taxon>
        <taxon>Roseobacteraceae</taxon>
        <taxon>Rubellimicrobium</taxon>
    </lineage>
</organism>
<name>A0A5C4NP36_9RHOB</name>
<dbReference type="OrthoDB" id="7835871at2"/>
<dbReference type="RefSeq" id="WP_139080121.1">
    <property type="nucleotide sequence ID" value="NZ_VDFV01000002.1"/>
</dbReference>
<sequence length="370" mass="39460">MNARAFDLAVSSLPSEMARLHGAGFSLLPLGRGADGKAPLLGFSGTARLPLKRVLAPMHRTGSTCYGIRLGGLAVIDCDSDDPALVSVMEARFGASPVHIRTPRGRHLFYRAPNIERPVYPNLRGEGHAVDLKRGATSYVMGPGSVRPDGGAYFTAKGVLGQDELPVIALSRSKSAARLLGAGEPVPEGGRHDALLKAAIATVGSVNSLIEMQEALTSVRDHLCVSPTTLPEEEVRRIGEWAWRCRLEGHVYCGRASAFRVERQALDALKGAPNRSDAVALFITLQDQHGHRPGYAFALDHTGMLEAGHTDLTRRRFAAARDMLLSRGLLQVAANHCAGRRARTYRLARPLTPSANVTPLHGGGGAGGEV</sequence>
<proteinExistence type="predicted"/>
<reference evidence="2 3" key="1">
    <citation type="submission" date="2019-06" db="EMBL/GenBank/DDBJ databases">
        <authorList>
            <person name="Jiang L."/>
        </authorList>
    </citation>
    <scope>NUCLEOTIDE SEQUENCE [LARGE SCALE GENOMIC DNA]</scope>
    <source>
        <strain evidence="2 3">YIM 48858</strain>
    </source>
</reference>
<evidence type="ECO:0000313" key="2">
    <source>
        <dbReference type="EMBL" id="TNC74159.1"/>
    </source>
</evidence>
<dbReference type="Pfam" id="PF09250">
    <property type="entry name" value="Prim-Pol"/>
    <property type="match status" value="1"/>
</dbReference>
<dbReference type="SUPFAM" id="SSF56747">
    <property type="entry name" value="Prim-pol domain"/>
    <property type="match status" value="1"/>
</dbReference>
<dbReference type="SMART" id="SM00943">
    <property type="entry name" value="Prim-Pol"/>
    <property type="match status" value="1"/>
</dbReference>
<dbReference type="EMBL" id="VDFV01000002">
    <property type="protein sequence ID" value="TNC74159.1"/>
    <property type="molecule type" value="Genomic_DNA"/>
</dbReference>
<accession>A0A5C4NP36</accession>
<dbReference type="AlphaFoldDB" id="A0A5C4NP36"/>
<feature type="domain" description="DNA primase/polymerase bifunctional N-terminal" evidence="1">
    <location>
        <begin position="17"/>
        <end position="165"/>
    </location>
</feature>
<gene>
    <name evidence="2" type="ORF">FHG71_02905</name>
</gene>
<keyword evidence="3" id="KW-1185">Reference proteome</keyword>
<dbReference type="InterPro" id="IPR015330">
    <property type="entry name" value="DNA_primase/pol_bifunc_N"/>
</dbReference>
<protein>
    <recommendedName>
        <fullName evidence="1">DNA primase/polymerase bifunctional N-terminal domain-containing protein</fullName>
    </recommendedName>
</protein>
<comment type="caution">
    <text evidence="2">The sequence shown here is derived from an EMBL/GenBank/DDBJ whole genome shotgun (WGS) entry which is preliminary data.</text>
</comment>